<keyword evidence="1" id="KW-0547">Nucleotide-binding</keyword>
<comment type="caution">
    <text evidence="3">The sequence shown here is derived from an EMBL/GenBank/DDBJ whole genome shotgun (WGS) entry which is preliminary data.</text>
</comment>
<dbReference type="InterPro" id="IPR050773">
    <property type="entry name" value="CbxX/CfxQ_RuBisCO_ESX"/>
</dbReference>
<dbReference type="Proteomes" id="UP000243140">
    <property type="component" value="Unassembled WGS sequence"/>
</dbReference>
<sequence>LAPNTDNGPWGIEAIYALLTCMAAYRDDLVVILAGHPRPMQDFLTTHAGLAARFPTTITFASYTPDEIIALGRRLASREQLVVHDTAWELLRVEAARLRSIPYDSATLRDVAGNARYAREVIEACQRVRARRLHRRAPHRRDLGQLLCTDPSVLHVNTTDMERAITASRPATALAAYRHLYPNTETHQHNTFPQTQPNHR</sequence>
<name>A0ABX3SLC6_MYCMA</name>
<dbReference type="PANTHER" id="PTHR43392">
    <property type="entry name" value="AAA-TYPE ATPASE FAMILY PROTEIN / ANKYRIN REPEAT FAMILY PROTEIN"/>
    <property type="match status" value="1"/>
</dbReference>
<protein>
    <submittedName>
        <fullName evidence="3">Uncharacterized protein</fullName>
    </submittedName>
</protein>
<accession>A0ABX3SLC6</accession>
<keyword evidence="2" id="KW-0067">ATP-binding</keyword>
<dbReference type="Gene3D" id="1.10.8.60">
    <property type="match status" value="1"/>
</dbReference>
<evidence type="ECO:0000313" key="4">
    <source>
        <dbReference type="Proteomes" id="UP000243140"/>
    </source>
</evidence>
<evidence type="ECO:0000313" key="3">
    <source>
        <dbReference type="EMBL" id="ORA75264.1"/>
    </source>
</evidence>
<dbReference type="EMBL" id="MVHV01000094">
    <property type="protein sequence ID" value="ORA75264.1"/>
    <property type="molecule type" value="Genomic_DNA"/>
</dbReference>
<dbReference type="InterPro" id="IPR027417">
    <property type="entry name" value="P-loop_NTPase"/>
</dbReference>
<evidence type="ECO:0000256" key="1">
    <source>
        <dbReference type="ARBA" id="ARBA00022741"/>
    </source>
</evidence>
<keyword evidence="4" id="KW-1185">Reference proteome</keyword>
<organism evidence="3 4">
    <name type="scientific">Mycobacterium malmoense</name>
    <dbReference type="NCBI Taxonomy" id="1780"/>
    <lineage>
        <taxon>Bacteria</taxon>
        <taxon>Bacillati</taxon>
        <taxon>Actinomycetota</taxon>
        <taxon>Actinomycetes</taxon>
        <taxon>Mycobacteriales</taxon>
        <taxon>Mycobacteriaceae</taxon>
        <taxon>Mycobacterium</taxon>
    </lineage>
</organism>
<reference evidence="3 4" key="1">
    <citation type="submission" date="2017-02" db="EMBL/GenBank/DDBJ databases">
        <title>The new phylogeny of genus Mycobacterium.</title>
        <authorList>
            <person name="Tortoli E."/>
            <person name="Trovato A."/>
            <person name="Cirillo D.M."/>
        </authorList>
    </citation>
    <scope>NUCLEOTIDE SEQUENCE [LARGE SCALE GENOMIC DNA]</scope>
    <source>
        <strain evidence="3 4">IP1130001</strain>
    </source>
</reference>
<dbReference type="Gene3D" id="3.40.50.300">
    <property type="entry name" value="P-loop containing nucleotide triphosphate hydrolases"/>
    <property type="match status" value="1"/>
</dbReference>
<evidence type="ECO:0000256" key="2">
    <source>
        <dbReference type="ARBA" id="ARBA00022840"/>
    </source>
</evidence>
<dbReference type="SUPFAM" id="SSF52540">
    <property type="entry name" value="P-loop containing nucleoside triphosphate hydrolases"/>
    <property type="match status" value="1"/>
</dbReference>
<proteinExistence type="predicted"/>
<dbReference type="InterPro" id="IPR000641">
    <property type="entry name" value="CbxX/CfxQ"/>
</dbReference>
<feature type="non-terminal residue" evidence="3">
    <location>
        <position position="1"/>
    </location>
</feature>
<dbReference type="PANTHER" id="PTHR43392:SF2">
    <property type="entry name" value="AAA-TYPE ATPASE FAMILY PROTEIN _ ANKYRIN REPEAT FAMILY PROTEIN"/>
    <property type="match status" value="1"/>
</dbReference>
<dbReference type="PRINTS" id="PR00819">
    <property type="entry name" value="CBXCFQXSUPER"/>
</dbReference>
<gene>
    <name evidence="3" type="ORF">BST29_24690</name>
</gene>